<keyword evidence="3" id="KW-1185">Reference proteome</keyword>
<evidence type="ECO:0000259" key="1">
    <source>
        <dbReference type="PROSITE" id="PS50097"/>
    </source>
</evidence>
<evidence type="ECO:0000313" key="3">
    <source>
        <dbReference type="Proteomes" id="UP000799771"/>
    </source>
</evidence>
<gene>
    <name evidence="2" type="ORF">P153DRAFT_362478</name>
</gene>
<accession>A0A6A6AU66</accession>
<reference evidence="2" key="1">
    <citation type="journal article" date="2020" name="Stud. Mycol.">
        <title>101 Dothideomycetes genomes: a test case for predicting lifestyles and emergence of pathogens.</title>
        <authorList>
            <person name="Haridas S."/>
            <person name="Albert R."/>
            <person name="Binder M."/>
            <person name="Bloem J."/>
            <person name="Labutti K."/>
            <person name="Salamov A."/>
            <person name="Andreopoulos B."/>
            <person name="Baker S."/>
            <person name="Barry K."/>
            <person name="Bills G."/>
            <person name="Bluhm B."/>
            <person name="Cannon C."/>
            <person name="Castanera R."/>
            <person name="Culley D."/>
            <person name="Daum C."/>
            <person name="Ezra D."/>
            <person name="Gonzalez J."/>
            <person name="Henrissat B."/>
            <person name="Kuo A."/>
            <person name="Liang C."/>
            <person name="Lipzen A."/>
            <person name="Lutzoni F."/>
            <person name="Magnuson J."/>
            <person name="Mondo S."/>
            <person name="Nolan M."/>
            <person name="Ohm R."/>
            <person name="Pangilinan J."/>
            <person name="Park H.-J."/>
            <person name="Ramirez L."/>
            <person name="Alfaro M."/>
            <person name="Sun H."/>
            <person name="Tritt A."/>
            <person name="Yoshinaga Y."/>
            <person name="Zwiers L.-H."/>
            <person name="Turgeon B."/>
            <person name="Goodwin S."/>
            <person name="Spatafora J."/>
            <person name="Crous P."/>
            <person name="Grigoriev I."/>
        </authorList>
    </citation>
    <scope>NUCLEOTIDE SEQUENCE</scope>
    <source>
        <strain evidence="2">CBS 119687</strain>
    </source>
</reference>
<name>A0A6A6AU66_9PLEO</name>
<dbReference type="GeneID" id="54407575"/>
<feature type="domain" description="BTB" evidence="1">
    <location>
        <begin position="23"/>
        <end position="87"/>
    </location>
</feature>
<dbReference type="AlphaFoldDB" id="A0A6A6AU66"/>
<dbReference type="InterPro" id="IPR011333">
    <property type="entry name" value="SKP1/BTB/POZ_sf"/>
</dbReference>
<dbReference type="PROSITE" id="PS50097">
    <property type="entry name" value="BTB"/>
    <property type="match status" value="1"/>
</dbReference>
<dbReference type="RefSeq" id="XP_033529125.1">
    <property type="nucleotide sequence ID" value="XM_033667143.1"/>
</dbReference>
<dbReference type="CDD" id="cd18186">
    <property type="entry name" value="BTB_POZ_ZBTB_KLHL-like"/>
    <property type="match status" value="1"/>
</dbReference>
<sequence length="276" mass="31010">MADASREQLLATVKGFLTSGSFSDLIITCGPDSYKVHKNIVCSRAEFFASAIKFPGKEHEEGKIELPDDDPATIKLLVQYLYEAEYEPLLLEIDAQPPRKTLKSSKKGKRSNQSHTCYREEDVFLGQWLYSCGTNDKLCAHHTCGRDCNRNCVDFICELCTPPLPAPDGLADQLVIHAKMYEIADKYNIMGLKDLVIEKFSKACQRFWNDCAFPIAAHHAFSTTPEHDKGLRDIVSKTIADHMSDLVKKPEIETLLTEFNGLAFGVLKMKTEAGWK</sequence>
<dbReference type="PANTHER" id="PTHR47843">
    <property type="entry name" value="BTB DOMAIN-CONTAINING PROTEIN-RELATED"/>
    <property type="match status" value="1"/>
</dbReference>
<dbReference type="InterPro" id="IPR000210">
    <property type="entry name" value="BTB/POZ_dom"/>
</dbReference>
<dbReference type="SUPFAM" id="SSF54695">
    <property type="entry name" value="POZ domain"/>
    <property type="match status" value="1"/>
</dbReference>
<evidence type="ECO:0000313" key="2">
    <source>
        <dbReference type="EMBL" id="KAF2134738.1"/>
    </source>
</evidence>
<dbReference type="Proteomes" id="UP000799771">
    <property type="component" value="Unassembled WGS sequence"/>
</dbReference>
<protein>
    <recommendedName>
        <fullName evidence="1">BTB domain-containing protein</fullName>
    </recommendedName>
</protein>
<dbReference type="Pfam" id="PF00651">
    <property type="entry name" value="BTB"/>
    <property type="match status" value="1"/>
</dbReference>
<dbReference type="EMBL" id="ML977497">
    <property type="protein sequence ID" value="KAF2134738.1"/>
    <property type="molecule type" value="Genomic_DNA"/>
</dbReference>
<proteinExistence type="predicted"/>
<dbReference type="PANTHER" id="PTHR47843:SF5">
    <property type="entry name" value="BTB_POZ DOMAIN PROTEIN"/>
    <property type="match status" value="1"/>
</dbReference>
<dbReference type="Gene3D" id="3.30.710.10">
    <property type="entry name" value="Potassium Channel Kv1.1, Chain A"/>
    <property type="match status" value="1"/>
</dbReference>
<dbReference type="OrthoDB" id="6359816at2759"/>
<organism evidence="2 3">
    <name type="scientific">Dothidotthia symphoricarpi CBS 119687</name>
    <dbReference type="NCBI Taxonomy" id="1392245"/>
    <lineage>
        <taxon>Eukaryota</taxon>
        <taxon>Fungi</taxon>
        <taxon>Dikarya</taxon>
        <taxon>Ascomycota</taxon>
        <taxon>Pezizomycotina</taxon>
        <taxon>Dothideomycetes</taxon>
        <taxon>Pleosporomycetidae</taxon>
        <taxon>Pleosporales</taxon>
        <taxon>Dothidotthiaceae</taxon>
        <taxon>Dothidotthia</taxon>
    </lineage>
</organism>